<name>A0AAW4H7M4_VIBVL</name>
<proteinExistence type="predicted"/>
<gene>
    <name evidence="1" type="ORF">J0J18_02075</name>
</gene>
<protein>
    <recommendedName>
        <fullName evidence="3">Phage protein</fullName>
    </recommendedName>
</protein>
<dbReference type="EMBL" id="JAFKOQ010000001">
    <property type="protein sequence ID" value="MBN8120504.1"/>
    <property type="molecule type" value="Genomic_DNA"/>
</dbReference>
<reference evidence="1" key="1">
    <citation type="submission" date="2021-03" db="EMBL/GenBank/DDBJ databases">
        <title>Study of the foodborne Vibrio vulnificus isolates from China.</title>
        <authorList>
            <person name="Zheng Z."/>
            <person name="Ye L."/>
        </authorList>
    </citation>
    <scope>NUCLEOTIDE SEQUENCE</scope>
    <source>
        <strain evidence="1">Vv1582</strain>
    </source>
</reference>
<accession>A0AAW4H7M4</accession>
<evidence type="ECO:0000313" key="2">
    <source>
        <dbReference type="Proteomes" id="UP000664056"/>
    </source>
</evidence>
<dbReference type="Pfam" id="PF13876">
    <property type="entry name" value="Phage_gp49_66"/>
    <property type="match status" value="1"/>
</dbReference>
<dbReference type="InterPro" id="IPR025915">
    <property type="entry name" value="Phage_gp49_66"/>
</dbReference>
<dbReference type="AlphaFoldDB" id="A0AAW4H7M4"/>
<comment type="caution">
    <text evidence="1">The sequence shown here is derived from an EMBL/GenBank/DDBJ whole genome shotgun (WGS) entry which is preliminary data.</text>
</comment>
<sequence>MTEKELTSVSKAHIETLIASLDFRFERIGHTTTTVCYAFLPNGFRVGHGDSACVNPANYDYAEGCQWAKENAIKNATQNLWMLEGYLLKVTGQTSERLSIGTASTKPVESDVHDGFKVYQGKAIMRTAYEVQEDDVIVPLKQADTGGPSLSEIAISGERYAFAHFEPVMPGDFICYLDEQDIYHVRRSVMEQRNYL</sequence>
<dbReference type="RefSeq" id="WP_017789219.1">
    <property type="nucleotide sequence ID" value="NZ_JAFKOQ010000001.1"/>
</dbReference>
<evidence type="ECO:0000313" key="1">
    <source>
        <dbReference type="EMBL" id="MBN8120504.1"/>
    </source>
</evidence>
<organism evidence="1 2">
    <name type="scientific">Vibrio vulnificus</name>
    <dbReference type="NCBI Taxonomy" id="672"/>
    <lineage>
        <taxon>Bacteria</taxon>
        <taxon>Pseudomonadati</taxon>
        <taxon>Pseudomonadota</taxon>
        <taxon>Gammaproteobacteria</taxon>
        <taxon>Vibrionales</taxon>
        <taxon>Vibrionaceae</taxon>
        <taxon>Vibrio</taxon>
    </lineage>
</organism>
<dbReference type="Proteomes" id="UP000664056">
    <property type="component" value="Unassembled WGS sequence"/>
</dbReference>
<evidence type="ECO:0008006" key="3">
    <source>
        <dbReference type="Google" id="ProtNLM"/>
    </source>
</evidence>